<organism evidence="3">
    <name type="scientific">Nocardia globerula</name>
    <dbReference type="NCBI Taxonomy" id="1818"/>
    <lineage>
        <taxon>Bacteria</taxon>
        <taxon>Bacillati</taxon>
        <taxon>Actinomycetota</taxon>
        <taxon>Actinomycetes</taxon>
        <taxon>Mycobacteriales</taxon>
        <taxon>Nocardiaceae</taxon>
        <taxon>Nocardia</taxon>
    </lineage>
</organism>
<comment type="caution">
    <text evidence="3">The sequence shown here is derived from an EMBL/GenBank/DDBJ whole genome shotgun (WGS) entry which is preliminary data.</text>
</comment>
<dbReference type="PANTHER" id="PTHR36151:SF3">
    <property type="entry name" value="ER-BOUND OXYGENASE MPAB_MPAB'_RUBBER OXYGENASE CATALYTIC DOMAIN-CONTAINING PROTEIN"/>
    <property type="match status" value="1"/>
</dbReference>
<dbReference type="Pfam" id="PF09995">
    <property type="entry name" value="MPAB_Lcp_cat"/>
    <property type="match status" value="1"/>
</dbReference>
<protein>
    <submittedName>
        <fullName evidence="3">Uncharacterized protein (DUF2236 family)</fullName>
    </submittedName>
</protein>
<feature type="compositionally biased region" description="Polar residues" evidence="1">
    <location>
        <begin position="1"/>
        <end position="17"/>
    </location>
</feature>
<dbReference type="EMBL" id="VNIQ01000002">
    <property type="protein sequence ID" value="TYQ06781.1"/>
    <property type="molecule type" value="Genomic_DNA"/>
</dbReference>
<accession>A0A652YUK2</accession>
<feature type="domain" description="ER-bound oxygenase mpaB/mpaB'/Rubber oxygenase catalytic" evidence="2">
    <location>
        <begin position="33"/>
        <end position="266"/>
    </location>
</feature>
<evidence type="ECO:0000256" key="1">
    <source>
        <dbReference type="SAM" id="MobiDB-lite"/>
    </source>
</evidence>
<evidence type="ECO:0000313" key="3">
    <source>
        <dbReference type="EMBL" id="TYQ06781.1"/>
    </source>
</evidence>
<name>A0A652YUK2_NOCGL</name>
<sequence length="298" mass="34769">MTNDADTVSEKSVSNPEPRTLRAAPIGPGSLTWLHFGDIRGLLYLARAGTLQNMHPAVSGALQDHSNFFTDPLDRLFRSLPPIYGVVYDRNDHGTGTLVRNFHTELKGTDETGRRYHALAPDTFWWTHVTFFEVILDFNERFAYKKFTEEQKDQLVREAVTWWRCYGLTDRPAFDNYASFHAYWEDMLDNQLINTHTTKWSTRVAEHRIAPPPKVPRWAWTLISRPTVAASNWICKALMPDKARQTLEWEWTARDERIYVWFARFLTLSDRFWHLLPLRARYAPRAYAGIRNHGLETG</sequence>
<feature type="region of interest" description="Disordered" evidence="1">
    <location>
        <begin position="1"/>
        <end position="24"/>
    </location>
</feature>
<gene>
    <name evidence="3" type="ORF">FNL38_102925</name>
</gene>
<dbReference type="AlphaFoldDB" id="A0A652YUK2"/>
<reference evidence="3" key="1">
    <citation type="submission" date="2019-07" db="EMBL/GenBank/DDBJ databases">
        <title>Genomic Encyclopedia of Type Strains, Phase IV (KMG-IV): sequencing the most valuable type-strain genomes for metagenomic binning, comparative biology and taxonomic classification.</title>
        <authorList>
            <person name="Goeker M."/>
        </authorList>
    </citation>
    <scope>NUCLEOTIDE SEQUENCE</scope>
    <source>
        <strain evidence="3">DSM 44596</strain>
    </source>
</reference>
<dbReference type="GO" id="GO:0016491">
    <property type="term" value="F:oxidoreductase activity"/>
    <property type="evidence" value="ECO:0007669"/>
    <property type="project" value="InterPro"/>
</dbReference>
<dbReference type="PANTHER" id="PTHR36151">
    <property type="entry name" value="BLR2777 PROTEIN"/>
    <property type="match status" value="1"/>
</dbReference>
<dbReference type="InterPro" id="IPR018713">
    <property type="entry name" value="MPAB/Lcp_cat_dom"/>
</dbReference>
<proteinExistence type="predicted"/>
<evidence type="ECO:0000259" key="2">
    <source>
        <dbReference type="Pfam" id="PF09995"/>
    </source>
</evidence>